<proteinExistence type="predicted"/>
<evidence type="ECO:0000259" key="1">
    <source>
        <dbReference type="PROSITE" id="PS50801"/>
    </source>
</evidence>
<dbReference type="CDD" id="cd07043">
    <property type="entry name" value="STAS_anti-anti-sigma_factors"/>
    <property type="match status" value="1"/>
</dbReference>
<name>A0A450S9M6_9GAMM</name>
<dbReference type="Pfam" id="PF13466">
    <property type="entry name" value="STAS_2"/>
    <property type="match status" value="1"/>
</dbReference>
<dbReference type="PROSITE" id="PS50801">
    <property type="entry name" value="STAS"/>
    <property type="match status" value="1"/>
</dbReference>
<protein>
    <submittedName>
        <fullName evidence="2">Phospholipid transport system transporter-binding protein</fullName>
    </submittedName>
</protein>
<organism evidence="2">
    <name type="scientific">Candidatus Kentrum sp. FW</name>
    <dbReference type="NCBI Taxonomy" id="2126338"/>
    <lineage>
        <taxon>Bacteria</taxon>
        <taxon>Pseudomonadati</taxon>
        <taxon>Pseudomonadota</taxon>
        <taxon>Gammaproteobacteria</taxon>
        <taxon>Candidatus Kentrum</taxon>
    </lineage>
</organism>
<feature type="domain" description="STAS" evidence="1">
    <location>
        <begin position="18"/>
        <end position="96"/>
    </location>
</feature>
<dbReference type="EMBL" id="CAADFD010000085">
    <property type="protein sequence ID" value="VFJ63617.1"/>
    <property type="molecule type" value="Genomic_DNA"/>
</dbReference>
<reference evidence="2" key="1">
    <citation type="submission" date="2019-02" db="EMBL/GenBank/DDBJ databases">
        <authorList>
            <person name="Gruber-Vodicka R. H."/>
            <person name="Seah K. B. B."/>
        </authorList>
    </citation>
    <scope>NUCLEOTIDE SEQUENCE</scope>
    <source>
        <strain evidence="3">BECK_BZ106</strain>
        <strain evidence="2">BECK_BZ15</strain>
    </source>
</reference>
<dbReference type="InterPro" id="IPR002645">
    <property type="entry name" value="STAS_dom"/>
</dbReference>
<accession>A0A450S9M6</accession>
<dbReference type="EMBL" id="CAADEW010000020">
    <property type="protein sequence ID" value="VFJ48684.1"/>
    <property type="molecule type" value="Genomic_DNA"/>
</dbReference>
<evidence type="ECO:0000313" key="3">
    <source>
        <dbReference type="EMBL" id="VFJ63617.1"/>
    </source>
</evidence>
<dbReference type="AlphaFoldDB" id="A0A450S9M6"/>
<dbReference type="InterPro" id="IPR036513">
    <property type="entry name" value="STAS_dom_sf"/>
</dbReference>
<dbReference type="InterPro" id="IPR058548">
    <property type="entry name" value="MlaB-like_STAS"/>
</dbReference>
<dbReference type="Gene3D" id="3.30.750.24">
    <property type="entry name" value="STAS domain"/>
    <property type="match status" value="1"/>
</dbReference>
<dbReference type="SUPFAM" id="SSF52091">
    <property type="entry name" value="SpoIIaa-like"/>
    <property type="match status" value="1"/>
</dbReference>
<evidence type="ECO:0000313" key="2">
    <source>
        <dbReference type="EMBL" id="VFJ48684.1"/>
    </source>
</evidence>
<sequence length="110" mass="12071">MTKPVSSAELRATGKGNFSLSGELTFISVPKLWRKGEYPFIDTKKIALDLGEVTHSDSAGLALMVAWLRKSKSQNVTISFRNIPQQMLSLARTAGIGFLLEGTDQQRKTS</sequence>
<gene>
    <name evidence="2" type="ORF">BECKFW1821A_GA0114235_102043</name>
    <name evidence="3" type="ORF">BECKFW1821B_GA0114236_108510</name>
</gene>